<dbReference type="STRING" id="6412.T1FQB0"/>
<dbReference type="CTD" id="20211007"/>
<feature type="compositionally biased region" description="Gly residues" evidence="1">
    <location>
        <begin position="571"/>
        <end position="581"/>
    </location>
</feature>
<feature type="compositionally biased region" description="Low complexity" evidence="1">
    <location>
        <begin position="582"/>
        <end position="594"/>
    </location>
</feature>
<dbReference type="GO" id="GO:0006405">
    <property type="term" value="P:RNA export from nucleus"/>
    <property type="evidence" value="ECO:0000318"/>
    <property type="project" value="GO_Central"/>
</dbReference>
<evidence type="ECO:0000259" key="2">
    <source>
        <dbReference type="Pfam" id="PF08389"/>
    </source>
</evidence>
<dbReference type="GO" id="GO:0005634">
    <property type="term" value="C:nucleus"/>
    <property type="evidence" value="ECO:0000318"/>
    <property type="project" value="GO_Central"/>
</dbReference>
<dbReference type="InterPro" id="IPR045065">
    <property type="entry name" value="XPO1/5"/>
</dbReference>
<dbReference type="FunCoup" id="T1FQB0">
    <property type="interactions" value="1797"/>
</dbReference>
<sequence>MENLEIVRQLQNALALIMNPLSNQKLRAEAHQFCEEFKASAPNCAKVGIELSRKENDQITRHFGFQLIEYCVRFRWNSMSLDEKKFIKESSMELIKGGTLDIVSEQRHIKDGLSRIIVEIAKREWPQQWLSMISEFDAICTLGPTQTELILLVFLRLAEDVLMFQTTPQQRRRDIQQAFVSIMPQLLSFLHLTLNDSYRSIVATSISNLTATQSAVSVQGKLEERIPLVEAMISEKWLEKLKGVAIVAASGATEERTFRFFKKLCQVLVTVGTQMSSVLDDFFPEIGGCRYRSDLSEVIRQCACISPDCAFKFAAERLETLLNKTVLCEDFDAGMQQQLPQQLPQQLLSPQPDHSLLHQLYLEWESIIICLENVVEKVDFDTFDERLVQSAIRLYSCVLDFRCPDATVTSYALSVVSSLLPLVVKENSLLTRVMEKPGFDLFYSHIKQMSAGEMSQMEKCTCYEALIIIHNMKRNFGEQVMFLKEIAHPVVEYWLSESFTSTVWSAPNLMDFIGITREPVEPSSDDVSGINRSQMQYCLTFILSVIKRSEFIVGDDNDQPAVPSVAVGGDYSSGGGGGDSGGKSSSSGSSSVDPSSPLFKSYHEMFNQSNFSKVYPDFVTSFKMSEGEKTTMTGVPMSSKSATTTTPSHNHSNNHNNFHNNTTSTSPYNVCSADPASYSKDPIERMLTFFNNLSDLCYNIIGNSFKHVGYSFYMLPDLSSMIVTNVLNNIFLLPEHRIKQILYFILKPLVLNCPKECHEKVIVPIVKVLCPSFYQYLTTKWQLLTSRNAEDLERKEERSEYQEREELVEEQMIKLITREYLDFIDCLFKDKKLRSLSGQQQQQLQQPQSDNSHSNNNNEEMMDDGDAGMAMTTTMMMMNQRKNKEEVFGDVGEIIMADEEVSGPIVFTLFVSLSWQDSSSCMKSVIWCYPVLKKLVALNRMNSEMARDFFHALLIGLNVHGQHEVMLLSIMTSLVQTYELLVPNFPCIRDVLLTIPGCTKENLKNFWQQQQ</sequence>
<dbReference type="InterPro" id="IPR011989">
    <property type="entry name" value="ARM-like"/>
</dbReference>
<dbReference type="InterPro" id="IPR013598">
    <property type="entry name" value="Exportin-1/Importin-b-like"/>
</dbReference>
<dbReference type="Pfam" id="PF08389">
    <property type="entry name" value="Xpo1"/>
    <property type="match status" value="1"/>
</dbReference>
<dbReference type="GO" id="GO:0006611">
    <property type="term" value="P:protein export from nucleus"/>
    <property type="evidence" value="ECO:0007669"/>
    <property type="project" value="InterPro"/>
</dbReference>
<dbReference type="EnsemblMetazoa" id="HelroT188729">
    <property type="protein sequence ID" value="HelroP188729"/>
    <property type="gene ID" value="HelroG188729"/>
</dbReference>
<dbReference type="GO" id="GO:0003723">
    <property type="term" value="F:RNA binding"/>
    <property type="evidence" value="ECO:0000318"/>
    <property type="project" value="GO_Central"/>
</dbReference>
<dbReference type="GO" id="GO:0005049">
    <property type="term" value="F:nuclear export signal receptor activity"/>
    <property type="evidence" value="ECO:0000318"/>
    <property type="project" value="GO_Central"/>
</dbReference>
<dbReference type="InterPro" id="IPR045478">
    <property type="entry name" value="Exportin-5_C"/>
</dbReference>
<dbReference type="HOGENOM" id="CLU_002828_0_0_1"/>
<dbReference type="Proteomes" id="UP000015101">
    <property type="component" value="Unassembled WGS sequence"/>
</dbReference>
<evidence type="ECO:0000313" key="4">
    <source>
        <dbReference type="EMBL" id="ESO02508.1"/>
    </source>
</evidence>
<feature type="region of interest" description="Disordered" evidence="1">
    <location>
        <begin position="563"/>
        <end position="594"/>
    </location>
</feature>
<dbReference type="OrthoDB" id="2215036at2759"/>
<dbReference type="EMBL" id="KB096742">
    <property type="protein sequence ID" value="ESO02508.1"/>
    <property type="molecule type" value="Genomic_DNA"/>
</dbReference>
<dbReference type="AlphaFoldDB" id="T1FQB0"/>
<evidence type="ECO:0000256" key="1">
    <source>
        <dbReference type="SAM" id="MobiDB-lite"/>
    </source>
</evidence>
<reference evidence="5" key="3">
    <citation type="submission" date="2015-06" db="UniProtKB">
        <authorList>
            <consortium name="EnsemblMetazoa"/>
        </authorList>
    </citation>
    <scope>IDENTIFICATION</scope>
</reference>
<dbReference type="RefSeq" id="XP_009019916.1">
    <property type="nucleotide sequence ID" value="XM_009021668.1"/>
</dbReference>
<dbReference type="EMBL" id="AMQM01000917">
    <property type="status" value="NOT_ANNOTATED_CDS"/>
    <property type="molecule type" value="Genomic_DNA"/>
</dbReference>
<feature type="domain" description="Exportin-1/Importin-beta-like" evidence="2">
    <location>
        <begin position="106"/>
        <end position="199"/>
    </location>
</feature>
<dbReference type="InParanoid" id="T1FQB0"/>
<organism evidence="5 6">
    <name type="scientific">Helobdella robusta</name>
    <name type="common">Californian leech</name>
    <dbReference type="NCBI Taxonomy" id="6412"/>
    <lineage>
        <taxon>Eukaryota</taxon>
        <taxon>Metazoa</taxon>
        <taxon>Spiralia</taxon>
        <taxon>Lophotrochozoa</taxon>
        <taxon>Annelida</taxon>
        <taxon>Clitellata</taxon>
        <taxon>Hirudinea</taxon>
        <taxon>Rhynchobdellida</taxon>
        <taxon>Glossiphoniidae</taxon>
        <taxon>Helobdella</taxon>
    </lineage>
</organism>
<dbReference type="KEGG" id="hro:HELRODRAFT_188729"/>
<feature type="region of interest" description="Disordered" evidence="1">
    <location>
        <begin position="630"/>
        <end position="661"/>
    </location>
</feature>
<dbReference type="eggNOG" id="KOG2020">
    <property type="taxonomic scope" value="Eukaryota"/>
</dbReference>
<dbReference type="GeneID" id="20211007"/>
<reference evidence="4 6" key="2">
    <citation type="journal article" date="2013" name="Nature">
        <title>Insights into bilaterian evolution from three spiralian genomes.</title>
        <authorList>
            <person name="Simakov O."/>
            <person name="Marletaz F."/>
            <person name="Cho S.J."/>
            <person name="Edsinger-Gonzales E."/>
            <person name="Havlak P."/>
            <person name="Hellsten U."/>
            <person name="Kuo D.H."/>
            <person name="Larsson T."/>
            <person name="Lv J."/>
            <person name="Arendt D."/>
            <person name="Savage R."/>
            <person name="Osoegawa K."/>
            <person name="de Jong P."/>
            <person name="Grimwood J."/>
            <person name="Chapman J.A."/>
            <person name="Shapiro H."/>
            <person name="Aerts A."/>
            <person name="Otillar R.P."/>
            <person name="Terry A.Y."/>
            <person name="Boore J.L."/>
            <person name="Grigoriev I.V."/>
            <person name="Lindberg D.R."/>
            <person name="Seaver E.C."/>
            <person name="Weisblat D.A."/>
            <person name="Putnam N.H."/>
            <person name="Rokhsar D.S."/>
        </authorList>
    </citation>
    <scope>NUCLEOTIDE SEQUENCE</scope>
</reference>
<feature type="compositionally biased region" description="Low complexity" evidence="1">
    <location>
        <begin position="643"/>
        <end position="661"/>
    </location>
</feature>
<feature type="region of interest" description="Disordered" evidence="1">
    <location>
        <begin position="839"/>
        <end position="866"/>
    </location>
</feature>
<gene>
    <name evidence="5" type="primary">20211007</name>
    <name evidence="4" type="ORF">HELRODRAFT_188729</name>
</gene>
<feature type="domain" description="Exportin-5 C-terminal" evidence="3">
    <location>
        <begin position="436"/>
        <end position="1007"/>
    </location>
</feature>
<feature type="compositionally biased region" description="Low complexity" evidence="1">
    <location>
        <begin position="839"/>
        <end position="859"/>
    </location>
</feature>
<protein>
    <submittedName>
        <fullName evidence="4 5">Uncharacterized protein</fullName>
    </submittedName>
</protein>
<dbReference type="Gene3D" id="1.25.10.10">
    <property type="entry name" value="Leucine-rich Repeat Variant"/>
    <property type="match status" value="3"/>
</dbReference>
<feature type="compositionally biased region" description="Polar residues" evidence="1">
    <location>
        <begin position="630"/>
        <end position="642"/>
    </location>
</feature>
<evidence type="ECO:0000259" key="3">
    <source>
        <dbReference type="Pfam" id="PF19273"/>
    </source>
</evidence>
<evidence type="ECO:0000313" key="5">
    <source>
        <dbReference type="EnsemblMetazoa" id="HelroP188729"/>
    </source>
</evidence>
<accession>T1FQB0</accession>
<keyword evidence="6" id="KW-1185">Reference proteome</keyword>
<dbReference type="Pfam" id="PF19273">
    <property type="entry name" value="Exportin-5"/>
    <property type="match status" value="1"/>
</dbReference>
<dbReference type="PANTHER" id="PTHR11223">
    <property type="entry name" value="EXPORTIN 1/5"/>
    <property type="match status" value="1"/>
</dbReference>
<reference evidence="6" key="1">
    <citation type="submission" date="2012-12" db="EMBL/GenBank/DDBJ databases">
        <authorList>
            <person name="Hellsten U."/>
            <person name="Grimwood J."/>
            <person name="Chapman J.A."/>
            <person name="Shapiro H."/>
            <person name="Aerts A."/>
            <person name="Otillar R.P."/>
            <person name="Terry A.Y."/>
            <person name="Boore J.L."/>
            <person name="Simakov O."/>
            <person name="Marletaz F."/>
            <person name="Cho S.-J."/>
            <person name="Edsinger-Gonzales E."/>
            <person name="Havlak P."/>
            <person name="Kuo D.-H."/>
            <person name="Larsson T."/>
            <person name="Lv J."/>
            <person name="Arendt D."/>
            <person name="Savage R."/>
            <person name="Osoegawa K."/>
            <person name="de Jong P."/>
            <person name="Lindberg D.R."/>
            <person name="Seaver E.C."/>
            <person name="Weisblat D.A."/>
            <person name="Putnam N.H."/>
            <person name="Grigoriev I.V."/>
            <person name="Rokhsar D.S."/>
        </authorList>
    </citation>
    <scope>NUCLEOTIDE SEQUENCE</scope>
</reference>
<dbReference type="OMA" id="CPKECHE"/>
<dbReference type="InterPro" id="IPR016024">
    <property type="entry name" value="ARM-type_fold"/>
</dbReference>
<name>T1FQB0_HELRO</name>
<evidence type="ECO:0000313" key="6">
    <source>
        <dbReference type="Proteomes" id="UP000015101"/>
    </source>
</evidence>
<dbReference type="SUPFAM" id="SSF48371">
    <property type="entry name" value="ARM repeat"/>
    <property type="match status" value="1"/>
</dbReference>
<dbReference type="PANTHER" id="PTHR11223:SF3">
    <property type="entry name" value="EXPORTIN-5"/>
    <property type="match status" value="1"/>
</dbReference>
<dbReference type="GO" id="GO:0005737">
    <property type="term" value="C:cytoplasm"/>
    <property type="evidence" value="ECO:0000318"/>
    <property type="project" value="GO_Central"/>
</dbReference>
<proteinExistence type="predicted"/>